<dbReference type="EMBL" id="ACCU02000003">
    <property type="protein sequence ID" value="EEE47836.1"/>
    <property type="molecule type" value="Genomic_DNA"/>
</dbReference>
<evidence type="ECO:0000259" key="2">
    <source>
        <dbReference type="Pfam" id="PF12850"/>
    </source>
</evidence>
<dbReference type="PANTHER" id="PTHR42850">
    <property type="entry name" value="METALLOPHOSPHOESTERASE"/>
    <property type="match status" value="1"/>
</dbReference>
<comment type="caution">
    <text evidence="3">The sequence shown here is derived from an EMBL/GenBank/DDBJ whole genome shotgun (WGS) entry which is preliminary data.</text>
</comment>
<organism evidence="3 4">
    <name type="scientific">Roseibium alexandrii (strain DSM 17067 / NCIMB 14079 / DFL-11)</name>
    <name type="common">Labrenzia alexandrii</name>
    <dbReference type="NCBI Taxonomy" id="244592"/>
    <lineage>
        <taxon>Bacteria</taxon>
        <taxon>Pseudomonadati</taxon>
        <taxon>Pseudomonadota</taxon>
        <taxon>Alphaproteobacteria</taxon>
        <taxon>Hyphomicrobiales</taxon>
        <taxon>Stappiaceae</taxon>
        <taxon>Roseibium</taxon>
    </lineage>
</organism>
<dbReference type="Pfam" id="PF12850">
    <property type="entry name" value="Metallophos_2"/>
    <property type="match status" value="1"/>
</dbReference>
<dbReference type="AlphaFoldDB" id="A0A5E8H8U8"/>
<reference evidence="3 4" key="2">
    <citation type="submission" date="2013-04" db="EMBL/GenBank/DDBJ databases">
        <authorList>
            <person name="Fiebig A."/>
            <person name="Pradella S."/>
            <person name="Wagner-Doebler I."/>
        </authorList>
    </citation>
    <scope>NUCLEOTIDE SEQUENCE [LARGE SCALE GENOMIC DNA]</scope>
    <source>
        <strain evidence="4">DSM 17067 / NCIMB 14079 / DFL-11</strain>
    </source>
</reference>
<dbReference type="GO" id="GO:0016791">
    <property type="term" value="F:phosphatase activity"/>
    <property type="evidence" value="ECO:0007669"/>
    <property type="project" value="TreeGrafter"/>
</dbReference>
<dbReference type="PIRSF" id="PIRSF000883">
    <property type="entry name" value="Pesterase_MJ0912"/>
    <property type="match status" value="1"/>
</dbReference>
<dbReference type="SUPFAM" id="SSF56300">
    <property type="entry name" value="Metallo-dependent phosphatases"/>
    <property type="match status" value="1"/>
</dbReference>
<dbReference type="PANTHER" id="PTHR42850:SF2">
    <property type="entry name" value="BLL5683 PROTEIN"/>
    <property type="match status" value="1"/>
</dbReference>
<evidence type="ECO:0000256" key="1">
    <source>
        <dbReference type="ARBA" id="ARBA00008950"/>
    </source>
</evidence>
<feature type="domain" description="Calcineurin-like phosphoesterase" evidence="2">
    <location>
        <begin position="8"/>
        <end position="189"/>
    </location>
</feature>
<evidence type="ECO:0000313" key="4">
    <source>
        <dbReference type="Proteomes" id="UP000004703"/>
    </source>
</evidence>
<dbReference type="Gene3D" id="3.60.21.10">
    <property type="match status" value="1"/>
</dbReference>
<dbReference type="Proteomes" id="UP000004703">
    <property type="component" value="Chromosome"/>
</dbReference>
<dbReference type="InterPro" id="IPR029052">
    <property type="entry name" value="Metallo-depent_PP-like"/>
</dbReference>
<dbReference type="GO" id="GO:0005737">
    <property type="term" value="C:cytoplasm"/>
    <property type="evidence" value="ECO:0007669"/>
    <property type="project" value="TreeGrafter"/>
</dbReference>
<dbReference type="InterPro" id="IPR011152">
    <property type="entry name" value="Pesterase_MJ0912"/>
</dbReference>
<accession>A0A5E8H8U8</accession>
<dbReference type="CDD" id="cd00838">
    <property type="entry name" value="MPP_superfamily"/>
    <property type="match status" value="1"/>
</dbReference>
<evidence type="ECO:0000313" key="3">
    <source>
        <dbReference type="EMBL" id="EEE47836.1"/>
    </source>
</evidence>
<proteinExistence type="inferred from homology"/>
<dbReference type="InterPro" id="IPR024654">
    <property type="entry name" value="Calcineurin-like_PHP_lpxH"/>
</dbReference>
<comment type="similarity">
    <text evidence="1">Belongs to the metallophosphoesterase superfamily. YfcE family.</text>
</comment>
<sequence length="256" mass="28344">MQMGQSFMKIAVVSDIHGNVLALEAVLADLTGEAPDVVVNLGDCVSGPLWPEETAAILRETRWPTVRGNHDRIVLESPKEKMGPTDSFAADRLSRQSLDWLKTTQPTIRLSDDVFLCHGTPDNDDRYLTEKVEGPKGHLPDEETLIAELMGESSSIICCGHTHIPRVIHLHESGQTILNPGSVGLPSYEDDHPNRHTMEVGSPHARYALMTKGTSGWSFQEKILPYDWEAAALEAEKNKRPGWGRSLRRGFYGPLS</sequence>
<name>A0A5E8H8U8_ROSAD</name>
<reference evidence="3 4" key="1">
    <citation type="submission" date="2008-01" db="EMBL/GenBank/DDBJ databases">
        <authorList>
            <person name="Wagner-Dobler I."/>
            <person name="Ferriera S."/>
            <person name="Johnson J."/>
            <person name="Kravitz S."/>
            <person name="Beeson K."/>
            <person name="Sutton G."/>
            <person name="Rogers Y.-H."/>
            <person name="Friedman R."/>
            <person name="Frazier M."/>
            <person name="Venter J.C."/>
        </authorList>
    </citation>
    <scope>NUCLEOTIDE SEQUENCE [LARGE SCALE GENOMIC DNA]</scope>
    <source>
        <strain evidence="4">DSM 17067 / NCIMB 14079 / DFL-11</strain>
    </source>
</reference>
<dbReference type="InterPro" id="IPR050126">
    <property type="entry name" value="Ap4A_hydrolase"/>
</dbReference>
<protein>
    <submittedName>
        <fullName evidence="3">Putative phosphoesterase</fullName>
    </submittedName>
</protein>
<gene>
    <name evidence="3" type="ORF">SADFL11_5126</name>
</gene>